<reference evidence="1 2" key="1">
    <citation type="submission" date="2016-07" db="EMBL/GenBank/DDBJ databases">
        <title>Draft genome of Scalindua rubra, obtained from a brine-seawater interface in the Red Sea, sheds light on salt adaptation in anammox bacteria.</title>
        <authorList>
            <person name="Speth D.R."/>
            <person name="Lagkouvardos I."/>
            <person name="Wang Y."/>
            <person name="Qian P.-Y."/>
            <person name="Dutilh B.E."/>
            <person name="Jetten M.S."/>
        </authorList>
    </citation>
    <scope>NUCLEOTIDE SEQUENCE [LARGE SCALE GENOMIC DNA]</scope>
    <source>
        <strain evidence="1">BSI-1</strain>
    </source>
</reference>
<comment type="caution">
    <text evidence="1">The sequence shown here is derived from an EMBL/GenBank/DDBJ whole genome shotgun (WGS) entry which is preliminary data.</text>
</comment>
<accession>A0A1E3X5T5</accession>
<name>A0A1E3X5T5_9BACT</name>
<dbReference type="AlphaFoldDB" id="A0A1E3X5T5"/>
<sequence>MKEDVNVKIIKKLRNNKCHKNLKQFIIDMIREEFAHKDQSRWNYSEIYDRKIKMYSKEFEK</sequence>
<evidence type="ECO:0000313" key="2">
    <source>
        <dbReference type="Proteomes" id="UP000094056"/>
    </source>
</evidence>
<protein>
    <submittedName>
        <fullName evidence="1">Uncharacterized protein</fullName>
    </submittedName>
</protein>
<organism evidence="1 2">
    <name type="scientific">Candidatus Scalindua rubra</name>
    <dbReference type="NCBI Taxonomy" id="1872076"/>
    <lineage>
        <taxon>Bacteria</taxon>
        <taxon>Pseudomonadati</taxon>
        <taxon>Planctomycetota</taxon>
        <taxon>Candidatus Brocadiia</taxon>
        <taxon>Candidatus Brocadiales</taxon>
        <taxon>Candidatus Scalinduaceae</taxon>
        <taxon>Candidatus Scalindua</taxon>
    </lineage>
</organism>
<proteinExistence type="predicted"/>
<dbReference type="Proteomes" id="UP000094056">
    <property type="component" value="Unassembled WGS sequence"/>
</dbReference>
<evidence type="ECO:0000313" key="1">
    <source>
        <dbReference type="EMBL" id="ODS30942.1"/>
    </source>
</evidence>
<gene>
    <name evidence="1" type="ORF">SCARUB_03948</name>
</gene>
<dbReference type="EMBL" id="MAYW01000159">
    <property type="protein sequence ID" value="ODS30942.1"/>
    <property type="molecule type" value="Genomic_DNA"/>
</dbReference>